<reference evidence="2 3" key="1">
    <citation type="journal article" date="2021" name="Sci. Rep.">
        <title>The distribution of antibiotic resistance genes in chicken gut microbiota commensals.</title>
        <authorList>
            <person name="Juricova H."/>
            <person name="Matiasovicova J."/>
            <person name="Kubasova T."/>
            <person name="Cejkova D."/>
            <person name="Rychlik I."/>
        </authorList>
    </citation>
    <scope>NUCLEOTIDE SEQUENCE [LARGE SCALE GENOMIC DNA]</scope>
    <source>
        <strain evidence="2 3">An435</strain>
    </source>
</reference>
<dbReference type="EMBL" id="JACJLL010000119">
    <property type="protein sequence ID" value="MBM6820484.1"/>
    <property type="molecule type" value="Genomic_DNA"/>
</dbReference>
<dbReference type="Proteomes" id="UP000767334">
    <property type="component" value="Unassembled WGS sequence"/>
</dbReference>
<organism evidence="2 3">
    <name type="scientific">Clostridium saudiense</name>
    <dbReference type="NCBI Taxonomy" id="1414720"/>
    <lineage>
        <taxon>Bacteria</taxon>
        <taxon>Bacillati</taxon>
        <taxon>Bacillota</taxon>
        <taxon>Clostridia</taxon>
        <taxon>Eubacteriales</taxon>
        <taxon>Clostridiaceae</taxon>
        <taxon>Clostridium</taxon>
    </lineage>
</organism>
<accession>A0ABS2FJF1</accession>
<sequence>MKKYILLLISILLFSILISCSKENDINNKEHTDIKEKKTVVYCTYCGKEAEEIYDFCPQCGEKGTWSKTKVNEDDLKSKEKEEEESRECKLDTNNDNGIESDSSNSAEKKEDTVQQIIDDPNANLININPNTGEINARPVPCCVRCNKSTNEAYTTGYCNECRSCDICGGEIDTSSDYFISLQRCEDCYFREQGSRRQQCSNCGYTALTSEVGTSGECPECNGFTMEYID</sequence>
<gene>
    <name evidence="2" type="ORF">H6A19_14280</name>
</gene>
<name>A0ABS2FJF1_9CLOT</name>
<feature type="compositionally biased region" description="Polar residues" evidence="1">
    <location>
        <begin position="94"/>
        <end position="106"/>
    </location>
</feature>
<proteinExistence type="predicted"/>
<feature type="compositionally biased region" description="Basic and acidic residues" evidence="1">
    <location>
        <begin position="71"/>
        <end position="81"/>
    </location>
</feature>
<keyword evidence="3" id="KW-1185">Reference proteome</keyword>
<protein>
    <submittedName>
        <fullName evidence="2">Uncharacterized protein</fullName>
    </submittedName>
</protein>
<evidence type="ECO:0000313" key="3">
    <source>
        <dbReference type="Proteomes" id="UP000767334"/>
    </source>
</evidence>
<dbReference type="PROSITE" id="PS51257">
    <property type="entry name" value="PROKAR_LIPOPROTEIN"/>
    <property type="match status" value="1"/>
</dbReference>
<evidence type="ECO:0000256" key="1">
    <source>
        <dbReference type="SAM" id="MobiDB-lite"/>
    </source>
</evidence>
<comment type="caution">
    <text evidence="2">The sequence shown here is derived from an EMBL/GenBank/DDBJ whole genome shotgun (WGS) entry which is preliminary data.</text>
</comment>
<evidence type="ECO:0000313" key="2">
    <source>
        <dbReference type="EMBL" id="MBM6820484.1"/>
    </source>
</evidence>
<dbReference type="RefSeq" id="WP_204572586.1">
    <property type="nucleotide sequence ID" value="NZ_JACJLL010000119.1"/>
</dbReference>
<feature type="region of interest" description="Disordered" evidence="1">
    <location>
        <begin position="71"/>
        <end position="113"/>
    </location>
</feature>